<keyword evidence="2" id="KW-1185">Reference proteome</keyword>
<dbReference type="AlphaFoldDB" id="A0A183N098"/>
<proteinExistence type="predicted"/>
<reference evidence="1 2" key="1">
    <citation type="submission" date="2018-11" db="EMBL/GenBank/DDBJ databases">
        <authorList>
            <consortium name="Pathogen Informatics"/>
        </authorList>
    </citation>
    <scope>NUCLEOTIDE SEQUENCE [LARGE SCALE GENOMIC DNA]</scope>
    <source>
        <strain evidence="1 2">Zambia</strain>
    </source>
</reference>
<organism evidence="1 2">
    <name type="scientific">Schistosoma margrebowiei</name>
    <dbReference type="NCBI Taxonomy" id="48269"/>
    <lineage>
        <taxon>Eukaryota</taxon>
        <taxon>Metazoa</taxon>
        <taxon>Spiralia</taxon>
        <taxon>Lophotrochozoa</taxon>
        <taxon>Platyhelminthes</taxon>
        <taxon>Trematoda</taxon>
        <taxon>Digenea</taxon>
        <taxon>Strigeidida</taxon>
        <taxon>Schistosomatoidea</taxon>
        <taxon>Schistosomatidae</taxon>
        <taxon>Schistosoma</taxon>
    </lineage>
</organism>
<protein>
    <submittedName>
        <fullName evidence="1">Uncharacterized protein</fullName>
    </submittedName>
</protein>
<gene>
    <name evidence="1" type="ORF">SMRZ_LOCUS21723</name>
</gene>
<accession>A0A183N098</accession>
<sequence>MVVGGSQQETLDPGFVLLGTLMWFYITLTEYNVKRVYNQRKCSTLLIIVIIKEFSYLSIEFVHVHDDDNDNYY</sequence>
<evidence type="ECO:0000313" key="2">
    <source>
        <dbReference type="Proteomes" id="UP000277204"/>
    </source>
</evidence>
<dbReference type="EMBL" id="UZAI01018834">
    <property type="protein sequence ID" value="VDP40542.1"/>
    <property type="molecule type" value="Genomic_DNA"/>
</dbReference>
<name>A0A183N098_9TREM</name>
<evidence type="ECO:0000313" key="1">
    <source>
        <dbReference type="EMBL" id="VDP40542.1"/>
    </source>
</evidence>
<dbReference type="Proteomes" id="UP000277204">
    <property type="component" value="Unassembled WGS sequence"/>
</dbReference>